<organism evidence="1 2">
    <name type="scientific">Corchorus olitorius</name>
    <dbReference type="NCBI Taxonomy" id="93759"/>
    <lineage>
        <taxon>Eukaryota</taxon>
        <taxon>Viridiplantae</taxon>
        <taxon>Streptophyta</taxon>
        <taxon>Embryophyta</taxon>
        <taxon>Tracheophyta</taxon>
        <taxon>Spermatophyta</taxon>
        <taxon>Magnoliopsida</taxon>
        <taxon>eudicotyledons</taxon>
        <taxon>Gunneridae</taxon>
        <taxon>Pentapetalae</taxon>
        <taxon>rosids</taxon>
        <taxon>malvids</taxon>
        <taxon>Malvales</taxon>
        <taxon>Malvaceae</taxon>
        <taxon>Grewioideae</taxon>
        <taxon>Apeibeae</taxon>
        <taxon>Corchorus</taxon>
    </lineage>
</organism>
<comment type="caution">
    <text evidence="1">The sequence shown here is derived from an EMBL/GenBank/DDBJ whole genome shotgun (WGS) entry which is preliminary data.</text>
</comment>
<dbReference type="Proteomes" id="UP000187203">
    <property type="component" value="Unassembled WGS sequence"/>
</dbReference>
<reference evidence="2" key="1">
    <citation type="submission" date="2013-09" db="EMBL/GenBank/DDBJ databases">
        <title>Corchorus olitorius genome sequencing.</title>
        <authorList>
            <person name="Alam M."/>
            <person name="Haque M.S."/>
            <person name="Islam M.S."/>
            <person name="Emdad E.M."/>
            <person name="Islam M.M."/>
            <person name="Ahmed B."/>
            <person name="Halim A."/>
            <person name="Hossen Q.M.M."/>
            <person name="Hossain M.Z."/>
            <person name="Ahmed R."/>
            <person name="Khan M.M."/>
            <person name="Islam R."/>
            <person name="Rashid M.M."/>
            <person name="Khan S.A."/>
            <person name="Rahman M.S."/>
            <person name="Alam M."/>
            <person name="Yahiya A.S."/>
            <person name="Khan M.S."/>
            <person name="Azam M.S."/>
            <person name="Haque T."/>
            <person name="Lashkar M.Z.H."/>
            <person name="Akhand A.I."/>
            <person name="Morshed G."/>
            <person name="Roy S."/>
            <person name="Uddin K.S."/>
            <person name="Rabeya T."/>
            <person name="Hossain A.S."/>
            <person name="Chowdhury A."/>
            <person name="Snigdha A.R."/>
            <person name="Mortoza M.S."/>
            <person name="Matin S.A."/>
            <person name="Hoque S.M.E."/>
            <person name="Islam M.K."/>
            <person name="Roy D.K."/>
            <person name="Haider R."/>
            <person name="Moosa M.M."/>
            <person name="Elias S.M."/>
            <person name="Hasan A.M."/>
            <person name="Jahan S."/>
            <person name="Shafiuddin M."/>
            <person name="Mahmood N."/>
            <person name="Shommy N.S."/>
        </authorList>
    </citation>
    <scope>NUCLEOTIDE SEQUENCE [LARGE SCALE GENOMIC DNA]</scope>
    <source>
        <strain evidence="2">cv. O-4</strain>
    </source>
</reference>
<evidence type="ECO:0000313" key="2">
    <source>
        <dbReference type="Proteomes" id="UP000187203"/>
    </source>
</evidence>
<sequence length="116" mass="13476">MSSLKRTCPEVSLLSLVEREPALDAWKFAPRRLEICPEMLKVYPETLKTLKVYSETLGCLTLRCFDVYPETLKVYSETLGCLTLRCFDVYLETLKVCLRHLNVCPETLKKDRLRSL</sequence>
<proteinExistence type="predicted"/>
<keyword evidence="2" id="KW-1185">Reference proteome</keyword>
<accession>A0A1R3KE02</accession>
<dbReference type="AlphaFoldDB" id="A0A1R3KE02"/>
<dbReference type="EMBL" id="AWUE01014041">
    <property type="protein sequence ID" value="OMP05306.1"/>
    <property type="molecule type" value="Genomic_DNA"/>
</dbReference>
<protein>
    <submittedName>
        <fullName evidence="1">Uncharacterized protein</fullName>
    </submittedName>
</protein>
<gene>
    <name evidence="1" type="ORF">COLO4_08932</name>
</gene>
<name>A0A1R3KE02_9ROSI</name>
<evidence type="ECO:0000313" key="1">
    <source>
        <dbReference type="EMBL" id="OMP05306.1"/>
    </source>
</evidence>